<dbReference type="GO" id="GO:0006275">
    <property type="term" value="P:regulation of DNA replication"/>
    <property type="evidence" value="ECO:0007669"/>
    <property type="project" value="UniProtKB-UniRule"/>
</dbReference>
<dbReference type="Gene3D" id="1.10.8.60">
    <property type="match status" value="1"/>
</dbReference>
<keyword evidence="7 8" id="KW-0238">DNA-binding</keyword>
<proteinExistence type="inferred from homology"/>
<dbReference type="InterPro" id="IPR010921">
    <property type="entry name" value="Trp_repressor/repl_initiator"/>
</dbReference>
<dbReference type="CDD" id="cd00009">
    <property type="entry name" value="AAA"/>
    <property type="match status" value="1"/>
</dbReference>
<name>A0A1I7HS07_9FIRM</name>
<evidence type="ECO:0000259" key="12">
    <source>
        <dbReference type="SMART" id="SM00382"/>
    </source>
</evidence>
<evidence type="ECO:0000256" key="4">
    <source>
        <dbReference type="ARBA" id="ARBA00022741"/>
    </source>
</evidence>
<dbReference type="FunFam" id="3.40.50.300:FF:000150">
    <property type="entry name" value="Chromosomal replication initiator protein DnaA"/>
    <property type="match status" value="1"/>
</dbReference>
<evidence type="ECO:0000256" key="9">
    <source>
        <dbReference type="NCBIfam" id="TIGR00362"/>
    </source>
</evidence>
<dbReference type="SUPFAM" id="SSF48295">
    <property type="entry name" value="TrpR-like"/>
    <property type="match status" value="1"/>
</dbReference>
<dbReference type="InterPro" id="IPR013159">
    <property type="entry name" value="DnaA_C"/>
</dbReference>
<dbReference type="InterPro" id="IPR003593">
    <property type="entry name" value="AAA+_ATPase"/>
</dbReference>
<dbReference type="SMART" id="SM00382">
    <property type="entry name" value="AAA"/>
    <property type="match status" value="1"/>
</dbReference>
<evidence type="ECO:0000256" key="2">
    <source>
        <dbReference type="ARBA" id="ARBA00022490"/>
    </source>
</evidence>
<dbReference type="SMART" id="SM00760">
    <property type="entry name" value="Bac_DnaA_C"/>
    <property type="match status" value="1"/>
</dbReference>
<evidence type="ECO:0000256" key="8">
    <source>
        <dbReference type="HAMAP-Rule" id="MF_00377"/>
    </source>
</evidence>
<dbReference type="Gene3D" id="3.30.300.180">
    <property type="match status" value="1"/>
</dbReference>
<organism evidence="14 15">
    <name type="scientific">Eubacterium pyruvativorans</name>
    <dbReference type="NCBI Taxonomy" id="155865"/>
    <lineage>
        <taxon>Bacteria</taxon>
        <taxon>Bacillati</taxon>
        <taxon>Bacillota</taxon>
        <taxon>Clostridia</taxon>
        <taxon>Eubacteriales</taxon>
        <taxon>Eubacteriaceae</taxon>
        <taxon>Eubacterium</taxon>
    </lineage>
</organism>
<dbReference type="Pfam" id="PF00308">
    <property type="entry name" value="Bac_DnaA"/>
    <property type="match status" value="1"/>
</dbReference>
<comment type="subunit">
    <text evidence="8">Oligomerizes as a right-handed, spiral filament on DNA at oriC.</text>
</comment>
<sequence>MENTYRDIWAKVLSNIKENITQTSYSTWFLPASIHRIDDELKIVYIQSEKSFNVNILNGRYKKLLEDSVEAVLGSSYRVITKETTEYEKEGESLRSVPEPPAQTRLKNKDLITSGLNKQKLFNPRYTFDNFVVGNSNKYAQTAAMAVAESPSQAYNPLFIYGGSGLGKTHLMHAIGIYLLEHNPDLNVLYVSSEMFTNELIKALGDNKTREFKNKYRKVDVLLIDDIQFLEGKETTQEEFFYTFNTLYDLNKQIVISSDRPPNELVRLEDRLRSRFAWNLIASLSPADYETRVAILMKKAQNNKLEVTDDIYDVICLIAEKITDNIRELEGAFNRIISFSSLMHEKIDRNFAKRILKDIVVNGGDSVTPEKIKTVVSRHYNITVKDMESSTRQQTIAYPRQIAMYLCREMTDYSFEKIGNLFGNRHYSTVMHACEKVQKDMAKDDSLKHDIDQLKAKIEN</sequence>
<dbReference type="NCBIfam" id="TIGR00362">
    <property type="entry name" value="DnaA"/>
    <property type="match status" value="1"/>
</dbReference>
<dbReference type="PRINTS" id="PR00051">
    <property type="entry name" value="DNAA"/>
</dbReference>
<dbReference type="GO" id="GO:0005886">
    <property type="term" value="C:plasma membrane"/>
    <property type="evidence" value="ECO:0007669"/>
    <property type="project" value="TreeGrafter"/>
</dbReference>
<reference evidence="14 15" key="1">
    <citation type="submission" date="2016-10" db="EMBL/GenBank/DDBJ databases">
        <authorList>
            <person name="de Groot N.N."/>
        </authorList>
    </citation>
    <scope>NUCLEOTIDE SEQUENCE [LARGE SCALE GENOMIC DNA]</scope>
    <source>
        <strain evidence="14 15">KHGC13</strain>
    </source>
</reference>
<dbReference type="EMBL" id="FPBT01000023">
    <property type="protein sequence ID" value="SFU63525.1"/>
    <property type="molecule type" value="Genomic_DNA"/>
</dbReference>
<keyword evidence="6 8" id="KW-0446">Lipid-binding</keyword>
<protein>
    <recommendedName>
        <fullName evidence="8 9">Chromosomal replication initiator protein DnaA</fullName>
    </recommendedName>
</protein>
<keyword evidence="4 8" id="KW-0547">Nucleotide-binding</keyword>
<dbReference type="Proteomes" id="UP000198817">
    <property type="component" value="Unassembled WGS sequence"/>
</dbReference>
<dbReference type="GO" id="GO:0006270">
    <property type="term" value="P:DNA replication initiation"/>
    <property type="evidence" value="ECO:0007669"/>
    <property type="project" value="UniProtKB-UniRule"/>
</dbReference>
<comment type="domain">
    <text evidence="8">Domain I is involved in oligomerization and binding regulators, domain II is flexibile and of varying length in different bacteria, domain III forms the AAA+ region, while domain IV binds dsDNA.</text>
</comment>
<dbReference type="Pfam" id="PF11638">
    <property type="entry name" value="DnaA_N"/>
    <property type="match status" value="1"/>
</dbReference>
<keyword evidence="2 8" id="KW-0963">Cytoplasm</keyword>
<dbReference type="Pfam" id="PF08299">
    <property type="entry name" value="Bac_DnaA_C"/>
    <property type="match status" value="1"/>
</dbReference>
<evidence type="ECO:0000256" key="5">
    <source>
        <dbReference type="ARBA" id="ARBA00022840"/>
    </source>
</evidence>
<evidence type="ECO:0000256" key="10">
    <source>
        <dbReference type="RuleBase" id="RU000577"/>
    </source>
</evidence>
<dbReference type="HAMAP" id="MF_00377">
    <property type="entry name" value="DnaA_bact"/>
    <property type="match status" value="1"/>
</dbReference>
<keyword evidence="3 8" id="KW-0235">DNA replication</keyword>
<feature type="region of interest" description="Domain I, interacts with DnaA modulators" evidence="8">
    <location>
        <begin position="1"/>
        <end position="90"/>
    </location>
</feature>
<feature type="binding site" evidence="8">
    <location>
        <position position="165"/>
    </location>
    <ligand>
        <name>ATP</name>
        <dbReference type="ChEBI" id="CHEBI:30616"/>
    </ligand>
</feature>
<evidence type="ECO:0000256" key="6">
    <source>
        <dbReference type="ARBA" id="ARBA00023121"/>
    </source>
</evidence>
<dbReference type="InterPro" id="IPR001957">
    <property type="entry name" value="Chromosome_initiator_DnaA"/>
</dbReference>
<evidence type="ECO:0000256" key="7">
    <source>
        <dbReference type="ARBA" id="ARBA00023125"/>
    </source>
</evidence>
<dbReference type="Gene3D" id="1.10.1750.10">
    <property type="match status" value="1"/>
</dbReference>
<dbReference type="PANTHER" id="PTHR30050:SF2">
    <property type="entry name" value="CHROMOSOMAL REPLICATION INITIATOR PROTEIN DNAA"/>
    <property type="match status" value="1"/>
</dbReference>
<dbReference type="AlphaFoldDB" id="A0A1I7HS07"/>
<comment type="caution">
    <text evidence="8">Lacks conserved residue(s) required for the propagation of feature annotation.</text>
</comment>
<evidence type="ECO:0000256" key="1">
    <source>
        <dbReference type="ARBA" id="ARBA00006583"/>
    </source>
</evidence>
<dbReference type="OrthoDB" id="9807019at2"/>
<feature type="domain" description="Chromosomal replication initiator DnaA C-terminal" evidence="13">
    <location>
        <begin position="368"/>
        <end position="437"/>
    </location>
</feature>
<dbReference type="RefSeq" id="WP_090471757.1">
    <property type="nucleotide sequence ID" value="NZ_CACWQI010000004.1"/>
</dbReference>
<comment type="similarity">
    <text evidence="1 8 11">Belongs to the DnaA family.</text>
</comment>
<comment type="subcellular location">
    <subcellularLocation>
        <location evidence="8">Cytoplasm</location>
    </subcellularLocation>
</comment>
<dbReference type="STRING" id="155865.SAMN05216515_1235"/>
<feature type="binding site" evidence="8">
    <location>
        <position position="168"/>
    </location>
    <ligand>
        <name>ATP</name>
        <dbReference type="ChEBI" id="CHEBI:30616"/>
    </ligand>
</feature>
<dbReference type="InterPro" id="IPR038454">
    <property type="entry name" value="DnaA_N_sf"/>
</dbReference>
<evidence type="ECO:0000256" key="3">
    <source>
        <dbReference type="ARBA" id="ARBA00022705"/>
    </source>
</evidence>
<feature type="region of interest" description="Domain IV, binds dsDNA" evidence="8">
    <location>
        <begin position="341"/>
        <end position="460"/>
    </location>
</feature>
<keyword evidence="5 8" id="KW-0067">ATP-binding</keyword>
<dbReference type="GO" id="GO:0003688">
    <property type="term" value="F:DNA replication origin binding"/>
    <property type="evidence" value="ECO:0007669"/>
    <property type="project" value="UniProtKB-UniRule"/>
</dbReference>
<dbReference type="InterPro" id="IPR013317">
    <property type="entry name" value="DnaA_dom"/>
</dbReference>
<dbReference type="InterPro" id="IPR020591">
    <property type="entry name" value="Chromosome_initiator_DnaA-like"/>
</dbReference>
<comment type="function">
    <text evidence="8 10">Plays an essential role in the initiation and regulation of chromosomal replication. ATP-DnaA binds to the origin of replication (oriC) to initiate formation of the DNA replication initiation complex once per cell cycle. Binds the DnaA box (a 9 base pair repeat at the origin) and separates the double-stranded (ds)DNA. Forms a right-handed helical filament on oriC DNA; dsDNA binds to the exterior of the filament while single-stranded (ss)DNA is stabiized in the filament's interior. The ATP-DnaA-oriC complex binds and stabilizes one strand of the AT-rich DNA unwinding element (DUE), permitting loading of DNA polymerase. After initiation quickly degrades to an ADP-DnaA complex that is not apt for DNA replication. Binds acidic phospholipids.</text>
</comment>
<evidence type="ECO:0000313" key="15">
    <source>
        <dbReference type="Proteomes" id="UP000198817"/>
    </source>
</evidence>
<accession>A0A1I7HS07</accession>
<dbReference type="CDD" id="cd06571">
    <property type="entry name" value="Bac_DnaA_C"/>
    <property type="match status" value="1"/>
</dbReference>
<feature type="binding site" evidence="8">
    <location>
        <position position="167"/>
    </location>
    <ligand>
        <name>ATP</name>
        <dbReference type="ChEBI" id="CHEBI:30616"/>
    </ligand>
</feature>
<feature type="domain" description="AAA+ ATPase" evidence="12">
    <location>
        <begin position="154"/>
        <end position="284"/>
    </location>
</feature>
<evidence type="ECO:0000259" key="13">
    <source>
        <dbReference type="SMART" id="SM00760"/>
    </source>
</evidence>
<dbReference type="GO" id="GO:0005737">
    <property type="term" value="C:cytoplasm"/>
    <property type="evidence" value="ECO:0007669"/>
    <property type="project" value="UniProtKB-SubCell"/>
</dbReference>
<keyword evidence="15" id="KW-1185">Reference proteome</keyword>
<dbReference type="GO" id="GO:0005524">
    <property type="term" value="F:ATP binding"/>
    <property type="evidence" value="ECO:0007669"/>
    <property type="project" value="UniProtKB-UniRule"/>
</dbReference>
<gene>
    <name evidence="8" type="primary">dnaA</name>
    <name evidence="14" type="ORF">SAMN05216508_1236</name>
</gene>
<evidence type="ECO:0000256" key="11">
    <source>
        <dbReference type="RuleBase" id="RU004227"/>
    </source>
</evidence>
<dbReference type="InterPro" id="IPR024633">
    <property type="entry name" value="DnaA_N_dom"/>
</dbReference>
<dbReference type="GO" id="GO:0008289">
    <property type="term" value="F:lipid binding"/>
    <property type="evidence" value="ECO:0007669"/>
    <property type="project" value="UniProtKB-KW"/>
</dbReference>
<dbReference type="SUPFAM" id="SSF52540">
    <property type="entry name" value="P-loop containing nucleoside triphosphate hydrolases"/>
    <property type="match status" value="1"/>
</dbReference>
<feature type="binding site" evidence="8">
    <location>
        <position position="169"/>
    </location>
    <ligand>
        <name>ATP</name>
        <dbReference type="ChEBI" id="CHEBI:30616"/>
    </ligand>
</feature>
<dbReference type="PANTHER" id="PTHR30050">
    <property type="entry name" value="CHROMOSOMAL REPLICATION INITIATOR PROTEIN DNAA"/>
    <property type="match status" value="1"/>
</dbReference>
<evidence type="ECO:0000313" key="14">
    <source>
        <dbReference type="EMBL" id="SFU63525.1"/>
    </source>
</evidence>
<dbReference type="InterPro" id="IPR027417">
    <property type="entry name" value="P-loop_NTPase"/>
</dbReference>
<dbReference type="Gene3D" id="3.40.50.300">
    <property type="entry name" value="P-loop containing nucleotide triphosphate hydrolases"/>
    <property type="match status" value="1"/>
</dbReference>